<evidence type="ECO:0000256" key="6">
    <source>
        <dbReference type="ARBA" id="ARBA00011881"/>
    </source>
</evidence>
<dbReference type="SFLD" id="SFLDS00003">
    <property type="entry name" value="Haloacid_Dehalogenase"/>
    <property type="match status" value="1"/>
</dbReference>
<evidence type="ECO:0000256" key="9">
    <source>
        <dbReference type="ARBA" id="ARBA00022801"/>
    </source>
</evidence>
<dbReference type="Gene3D" id="3.40.50.1000">
    <property type="entry name" value="HAD superfamily/HAD-like"/>
    <property type="match status" value="1"/>
</dbReference>
<sequence>MDPSAAPRVVAVIPARGGSKGVPGKNLRRVGGVSLVGRAVRAARDATAITQVCVSTDDAAIAAEAAAAGAIVIDRPAALAGDTASSESALVHALEVLSQDGPRVDVLVFLQCSSPFVAASDLDAAVDLVLSDRADSVFSAIDNHTFLWRPQGDRVVGVNHEAAHRQRRQDRPPEYRETGAFYAFRADRFAAVGHRFFDRTAVVPVPELTAMEIDTEADLAVAGALAPLVDPRPAVLPVTAVATDFDGVHTDDRVLVDQDAVEAVRVSRGDGLGVAMLREARIPFVIVSKERNPVVGARGAKLRVDVLQGVDDKVCALTAWLDRRGLRAADVAYVGNDVNDLPVMAAVGWPIAVADAHPEVLRAARLVLTRPGGHGAVREVCDLVLAARSGALSD</sequence>
<evidence type="ECO:0000256" key="1">
    <source>
        <dbReference type="ARBA" id="ARBA00001862"/>
    </source>
</evidence>
<dbReference type="InterPro" id="IPR029044">
    <property type="entry name" value="Nucleotide-diphossugar_trans"/>
</dbReference>
<keyword evidence="8" id="KW-0479">Metal-binding</keyword>
<comment type="similarity">
    <text evidence="4">Belongs to the KdsC family.</text>
</comment>
<dbReference type="SFLD" id="SFLDG01136">
    <property type="entry name" value="C1.6:_Phosphoserine_Phosphatas"/>
    <property type="match status" value="1"/>
</dbReference>
<dbReference type="PANTHER" id="PTHR21485">
    <property type="entry name" value="HAD SUPERFAMILY MEMBERS CMAS AND KDSC"/>
    <property type="match status" value="1"/>
</dbReference>
<comment type="subunit">
    <text evidence="6">Homotetramer.</text>
</comment>
<evidence type="ECO:0000256" key="4">
    <source>
        <dbReference type="ARBA" id="ARBA00005893"/>
    </source>
</evidence>
<comment type="cofactor">
    <cofactor evidence="2">
        <name>Mg(2+)</name>
        <dbReference type="ChEBI" id="CHEBI:18420"/>
    </cofactor>
</comment>
<evidence type="ECO:0000313" key="12">
    <source>
        <dbReference type="Proteomes" id="UP001500051"/>
    </source>
</evidence>
<evidence type="ECO:0000313" key="11">
    <source>
        <dbReference type="EMBL" id="GAA3715078.1"/>
    </source>
</evidence>
<dbReference type="SFLD" id="SFLDG01138">
    <property type="entry name" value="C1.6.2:_Deoxy-d-mannose-octulo"/>
    <property type="match status" value="1"/>
</dbReference>
<dbReference type="SUPFAM" id="SSF53448">
    <property type="entry name" value="Nucleotide-diphospho-sugar transferases"/>
    <property type="match status" value="1"/>
</dbReference>
<keyword evidence="11" id="KW-0548">Nucleotidyltransferase</keyword>
<comment type="pathway">
    <text evidence="3">Amino-sugar metabolism; N-acetylneuraminate metabolism.</text>
</comment>
<dbReference type="InterPro" id="IPR050793">
    <property type="entry name" value="CMP-NeuNAc_synthase"/>
</dbReference>
<reference evidence="12" key="1">
    <citation type="journal article" date="2019" name="Int. J. Syst. Evol. Microbiol.">
        <title>The Global Catalogue of Microorganisms (GCM) 10K type strain sequencing project: providing services to taxonomists for standard genome sequencing and annotation.</title>
        <authorList>
            <consortium name="The Broad Institute Genomics Platform"/>
            <consortium name="The Broad Institute Genome Sequencing Center for Infectious Disease"/>
            <person name="Wu L."/>
            <person name="Ma J."/>
        </authorList>
    </citation>
    <scope>NUCLEOTIDE SEQUENCE [LARGE SCALE GENOMIC DNA]</scope>
    <source>
        <strain evidence="12">JCM 16548</strain>
    </source>
</reference>
<evidence type="ECO:0000256" key="10">
    <source>
        <dbReference type="ARBA" id="ARBA00022842"/>
    </source>
</evidence>
<dbReference type="Gene3D" id="3.90.550.10">
    <property type="entry name" value="Spore Coat Polysaccharide Biosynthesis Protein SpsA, Chain A"/>
    <property type="match status" value="1"/>
</dbReference>
<gene>
    <name evidence="11" type="ORF">GCM10022204_38000</name>
</gene>
<dbReference type="Proteomes" id="UP001500051">
    <property type="component" value="Unassembled WGS sequence"/>
</dbReference>
<proteinExistence type="inferred from homology"/>
<dbReference type="EMBL" id="BAAAYX010000020">
    <property type="protein sequence ID" value="GAA3715078.1"/>
    <property type="molecule type" value="Genomic_DNA"/>
</dbReference>
<dbReference type="InterPro" id="IPR010023">
    <property type="entry name" value="KdsC_fam"/>
</dbReference>
<dbReference type="InterPro" id="IPR036412">
    <property type="entry name" value="HAD-like_sf"/>
</dbReference>
<comment type="catalytic activity">
    <reaction evidence="1">
        <text>an N-acylneuraminate + CTP = a CMP-N-acyl-beta-neuraminate + diphosphate</text>
        <dbReference type="Rhea" id="RHEA:11344"/>
        <dbReference type="ChEBI" id="CHEBI:33019"/>
        <dbReference type="ChEBI" id="CHEBI:37563"/>
        <dbReference type="ChEBI" id="CHEBI:60073"/>
        <dbReference type="ChEBI" id="CHEBI:68671"/>
        <dbReference type="EC" id="2.7.7.43"/>
    </reaction>
</comment>
<evidence type="ECO:0000256" key="2">
    <source>
        <dbReference type="ARBA" id="ARBA00001946"/>
    </source>
</evidence>
<accession>A0ABP7E7Y1</accession>
<dbReference type="CDD" id="cd02513">
    <property type="entry name" value="CMP-NeuAc_Synthase"/>
    <property type="match status" value="1"/>
</dbReference>
<dbReference type="Pfam" id="PF02348">
    <property type="entry name" value="CTP_transf_3"/>
    <property type="match status" value="1"/>
</dbReference>
<evidence type="ECO:0000256" key="7">
    <source>
        <dbReference type="ARBA" id="ARBA00012491"/>
    </source>
</evidence>
<evidence type="ECO:0000256" key="5">
    <source>
        <dbReference type="ARBA" id="ARBA00010726"/>
    </source>
</evidence>
<dbReference type="InterPro" id="IPR023214">
    <property type="entry name" value="HAD_sf"/>
</dbReference>
<comment type="caution">
    <text evidence="11">The sequence shown here is derived from an EMBL/GenBank/DDBJ whole genome shotgun (WGS) entry which is preliminary data.</text>
</comment>
<organism evidence="11 12">
    <name type="scientific">Microlunatus aurantiacus</name>
    <dbReference type="NCBI Taxonomy" id="446786"/>
    <lineage>
        <taxon>Bacteria</taxon>
        <taxon>Bacillati</taxon>
        <taxon>Actinomycetota</taxon>
        <taxon>Actinomycetes</taxon>
        <taxon>Propionibacteriales</taxon>
        <taxon>Propionibacteriaceae</taxon>
        <taxon>Microlunatus</taxon>
    </lineage>
</organism>
<keyword evidence="9" id="KW-0378">Hydrolase</keyword>
<evidence type="ECO:0000256" key="8">
    <source>
        <dbReference type="ARBA" id="ARBA00022723"/>
    </source>
</evidence>
<dbReference type="Pfam" id="PF08282">
    <property type="entry name" value="Hydrolase_3"/>
    <property type="match status" value="1"/>
</dbReference>
<keyword evidence="10" id="KW-0460">Magnesium</keyword>
<keyword evidence="12" id="KW-1185">Reference proteome</keyword>
<dbReference type="PANTHER" id="PTHR21485:SF3">
    <property type="entry name" value="N-ACYLNEURAMINATE CYTIDYLYLTRANSFERASE"/>
    <property type="match status" value="1"/>
</dbReference>
<name>A0ABP7E7Y1_9ACTN</name>
<dbReference type="RefSeq" id="WP_344814033.1">
    <property type="nucleotide sequence ID" value="NZ_BAAAYX010000020.1"/>
</dbReference>
<dbReference type="SUPFAM" id="SSF56784">
    <property type="entry name" value="HAD-like"/>
    <property type="match status" value="1"/>
</dbReference>
<evidence type="ECO:0000256" key="3">
    <source>
        <dbReference type="ARBA" id="ARBA00005141"/>
    </source>
</evidence>
<dbReference type="InterPro" id="IPR003329">
    <property type="entry name" value="Cytidylyl_trans"/>
</dbReference>
<keyword evidence="11" id="KW-0808">Transferase</keyword>
<comment type="similarity">
    <text evidence="5">Belongs to the CMP-NeuNAc synthase family.</text>
</comment>
<dbReference type="GO" id="GO:0016779">
    <property type="term" value="F:nucleotidyltransferase activity"/>
    <property type="evidence" value="ECO:0007669"/>
    <property type="project" value="UniProtKB-KW"/>
</dbReference>
<dbReference type="EC" id="2.7.7.43" evidence="7"/>
<protein>
    <recommendedName>
        <fullName evidence="7">N-acylneuraminate cytidylyltransferase</fullName>
        <ecNumber evidence="7">2.7.7.43</ecNumber>
    </recommendedName>
</protein>